<dbReference type="EMBL" id="CP000378">
    <property type="protein sequence ID" value="ABF76248.1"/>
    <property type="molecule type" value="Genomic_DNA"/>
</dbReference>
<evidence type="ECO:0000313" key="2">
    <source>
        <dbReference type="EMBL" id="ABF76248.1"/>
    </source>
</evidence>
<feature type="compositionally biased region" description="Acidic residues" evidence="1">
    <location>
        <begin position="10"/>
        <end position="25"/>
    </location>
</feature>
<dbReference type="HOGENOM" id="CLU_2205127_0_0_4"/>
<name>A0A0H2XQH6_BURO1</name>
<dbReference type="AlphaFoldDB" id="A0A0H2XQH6"/>
<feature type="region of interest" description="Disordered" evidence="1">
    <location>
        <begin position="1"/>
        <end position="25"/>
    </location>
</feature>
<proteinExistence type="predicted"/>
<reference evidence="2" key="1">
    <citation type="submission" date="2006-05" db="EMBL/GenBank/DDBJ databases">
        <title>Complete sequence of chromosome 1 of Burkholderia cenocepacia AU 1054.</title>
        <authorList>
            <consortium name="US DOE Joint Genome Institute"/>
            <person name="Copeland A."/>
            <person name="Lucas S."/>
            <person name="Lapidus A."/>
            <person name="Barry K."/>
            <person name="Detter J.C."/>
            <person name="Glavina del Rio T."/>
            <person name="Hammon N."/>
            <person name="Israni S."/>
            <person name="Dalin E."/>
            <person name="Tice H."/>
            <person name="Pitluck S."/>
            <person name="Chain P."/>
            <person name="Malfatti S."/>
            <person name="Shin M."/>
            <person name="Vergez L."/>
            <person name="Schmutz J."/>
            <person name="Larimer F."/>
            <person name="Land M."/>
            <person name="Hauser L."/>
            <person name="Kyrpides N."/>
            <person name="Lykidis A."/>
            <person name="LiPuma J.J."/>
            <person name="Konstantinidis K."/>
            <person name="Tiedje J.M."/>
            <person name="Richardson P."/>
        </authorList>
    </citation>
    <scope>NUCLEOTIDE SEQUENCE [LARGE SCALE GENOMIC DNA]</scope>
    <source>
        <strain evidence="2">AU 1054</strain>
    </source>
</reference>
<gene>
    <name evidence="2" type="ordered locus">Bcen_1342</name>
</gene>
<dbReference type="InterPro" id="IPR021389">
    <property type="entry name" value="DUF3022"/>
</dbReference>
<evidence type="ECO:0008006" key="3">
    <source>
        <dbReference type="Google" id="ProtNLM"/>
    </source>
</evidence>
<organism evidence="2">
    <name type="scientific">Burkholderia orbicola (strain AU 1054)</name>
    <dbReference type="NCBI Taxonomy" id="331271"/>
    <lineage>
        <taxon>Bacteria</taxon>
        <taxon>Pseudomonadati</taxon>
        <taxon>Pseudomonadota</taxon>
        <taxon>Betaproteobacteria</taxon>
        <taxon>Burkholderiales</taxon>
        <taxon>Burkholderiaceae</taxon>
        <taxon>Burkholderia</taxon>
        <taxon>Burkholderia cepacia complex</taxon>
        <taxon>Burkholderia orbicola</taxon>
    </lineage>
</organism>
<evidence type="ECO:0000256" key="1">
    <source>
        <dbReference type="SAM" id="MobiDB-lite"/>
    </source>
</evidence>
<accession>A0A0H2XQH6</accession>
<sequence length="121" mass="13473">MQSNSRIFVDNDELDGDASDTDDLDTTVHVDVETGRVMFHAAWANPVEAPPEAARHSVVLALECSTMERYADLDEGARMRVHAMLHDAVQQTLEQLPDTDENLTLTVELTDAMLDAVRHLQ</sequence>
<protein>
    <recommendedName>
        <fullName evidence="3">DUF3022 domain-containing protein</fullName>
    </recommendedName>
</protein>
<dbReference type="Pfam" id="PF11226">
    <property type="entry name" value="DUF3022"/>
    <property type="match status" value="1"/>
</dbReference>